<proteinExistence type="predicted"/>
<keyword evidence="2" id="KW-0812">Transmembrane</keyword>
<evidence type="ECO:0000256" key="2">
    <source>
        <dbReference type="SAM" id="Phobius"/>
    </source>
</evidence>
<sequence length="254" mass="26515">MARKGRPRKTSERPKARAPKTRSAASDPSPPETRQKATGFGFVALLSFLAGMTDAIGYLRAGDFLSFMSGNTTRLAIAIGEARGDAVLRLGAILAVFVAGNAAGVVVVRQTGERQWPLLMVVTLVTSGVAAFAGANSSPFSLLPLVFAMGMLNAAVDNVAGHPVGLTYVTGALSRFGKGLGRFLCGERKPGFLVQMFPWVGMLAGAVTGVLLLHAFDEAAIWGIGGLALVLTAISLAIPRRWMWTSFGLGKPGA</sequence>
<keyword evidence="4" id="KW-1185">Reference proteome</keyword>
<dbReference type="Proteomes" id="UP000678276">
    <property type="component" value="Unassembled WGS sequence"/>
</dbReference>
<dbReference type="RefSeq" id="WP_209592442.1">
    <property type="nucleotide sequence ID" value="NZ_JAGJCF010000001.1"/>
</dbReference>
<feature type="region of interest" description="Disordered" evidence="1">
    <location>
        <begin position="1"/>
        <end position="35"/>
    </location>
</feature>
<organism evidence="3 4">
    <name type="scientific">Jiella mangrovi</name>
    <dbReference type="NCBI Taxonomy" id="2821407"/>
    <lineage>
        <taxon>Bacteria</taxon>
        <taxon>Pseudomonadati</taxon>
        <taxon>Pseudomonadota</taxon>
        <taxon>Alphaproteobacteria</taxon>
        <taxon>Hyphomicrobiales</taxon>
        <taxon>Aurantimonadaceae</taxon>
        <taxon>Jiella</taxon>
    </lineage>
</organism>
<gene>
    <name evidence="3" type="ORF">J6595_00325</name>
</gene>
<feature type="transmembrane region" description="Helical" evidence="2">
    <location>
        <begin position="90"/>
        <end position="109"/>
    </location>
</feature>
<dbReference type="InterPro" id="IPR010699">
    <property type="entry name" value="DUF1275"/>
</dbReference>
<feature type="transmembrane region" description="Helical" evidence="2">
    <location>
        <begin position="39"/>
        <end position="59"/>
    </location>
</feature>
<dbReference type="EMBL" id="JAGJCF010000001">
    <property type="protein sequence ID" value="MBP0614032.1"/>
    <property type="molecule type" value="Genomic_DNA"/>
</dbReference>
<name>A0ABS4BBW5_9HYPH</name>
<comment type="caution">
    <text evidence="3">The sequence shown here is derived from an EMBL/GenBank/DDBJ whole genome shotgun (WGS) entry which is preliminary data.</text>
</comment>
<evidence type="ECO:0000313" key="3">
    <source>
        <dbReference type="EMBL" id="MBP0614032.1"/>
    </source>
</evidence>
<keyword evidence="2" id="KW-0472">Membrane</keyword>
<evidence type="ECO:0000256" key="1">
    <source>
        <dbReference type="SAM" id="MobiDB-lite"/>
    </source>
</evidence>
<dbReference type="PANTHER" id="PTHR37314:SF4">
    <property type="entry name" value="UPF0700 TRANSMEMBRANE PROTEIN YOAK"/>
    <property type="match status" value="1"/>
</dbReference>
<protein>
    <submittedName>
        <fullName evidence="3">DUF1275 domain-containing protein</fullName>
    </submittedName>
</protein>
<accession>A0ABS4BBW5</accession>
<keyword evidence="2" id="KW-1133">Transmembrane helix</keyword>
<dbReference type="PANTHER" id="PTHR37314">
    <property type="entry name" value="SLR0142 PROTEIN"/>
    <property type="match status" value="1"/>
</dbReference>
<feature type="transmembrane region" description="Helical" evidence="2">
    <location>
        <begin position="116"/>
        <end position="135"/>
    </location>
</feature>
<feature type="transmembrane region" description="Helical" evidence="2">
    <location>
        <begin position="219"/>
        <end position="238"/>
    </location>
</feature>
<dbReference type="Pfam" id="PF06912">
    <property type="entry name" value="DUF1275"/>
    <property type="match status" value="1"/>
</dbReference>
<feature type="transmembrane region" description="Helical" evidence="2">
    <location>
        <begin position="192"/>
        <end position="213"/>
    </location>
</feature>
<evidence type="ECO:0000313" key="4">
    <source>
        <dbReference type="Proteomes" id="UP000678276"/>
    </source>
</evidence>
<reference evidence="3 4" key="1">
    <citation type="submission" date="2021-04" db="EMBL/GenBank/DDBJ databases">
        <title>Whole genome sequence of Jiella sp. KSK16Y-1.</title>
        <authorList>
            <person name="Tuo L."/>
        </authorList>
    </citation>
    <scope>NUCLEOTIDE SEQUENCE [LARGE SCALE GENOMIC DNA]</scope>
    <source>
        <strain evidence="3 4">KSK16Y-1</strain>
    </source>
</reference>